<reference evidence="3" key="1">
    <citation type="submission" date="2021-03" db="EMBL/GenBank/DDBJ databases">
        <title>Human Oral Microbial Genomes.</title>
        <authorList>
            <person name="Johnston C.D."/>
            <person name="Chen T."/>
            <person name="Dewhirst F.E."/>
        </authorList>
    </citation>
    <scope>NUCLEOTIDE SEQUENCE</scope>
    <source>
        <strain evidence="3">F0714</strain>
    </source>
</reference>
<evidence type="ECO:0000313" key="4">
    <source>
        <dbReference type="Proteomes" id="UP000677180"/>
    </source>
</evidence>
<sequence>MLRTPTPRFLTLRKATDRGYAGYSTVRKYIADGSLPACKFGRRVRLLESDLEALLTSTRTSSVDAANQKLVATAPPLTPEQTRRLRDLLGEAS</sequence>
<dbReference type="RefSeq" id="WP_041696713.1">
    <property type="nucleotide sequence ID" value="NZ_CP040007.1"/>
</dbReference>
<feature type="domain" description="Helix-turn-helix" evidence="2">
    <location>
        <begin position="24"/>
        <end position="57"/>
    </location>
</feature>
<dbReference type="InterPro" id="IPR041657">
    <property type="entry name" value="HTH_17"/>
</dbReference>
<proteinExistence type="predicted"/>
<evidence type="ECO:0000259" key="2">
    <source>
        <dbReference type="Pfam" id="PF12728"/>
    </source>
</evidence>
<dbReference type="InterPro" id="IPR010093">
    <property type="entry name" value="SinI_DNA-bd"/>
</dbReference>
<dbReference type="AlphaFoldDB" id="A0AB37HVP8"/>
<feature type="region of interest" description="Disordered" evidence="1">
    <location>
        <begin position="70"/>
        <end position="93"/>
    </location>
</feature>
<gene>
    <name evidence="3" type="ORF">J5A53_02605</name>
</gene>
<protein>
    <submittedName>
        <fullName evidence="3">Helix-turn-helix domain-containing protein</fullName>
    </submittedName>
</protein>
<organism evidence="3 4">
    <name type="scientific">Arachnia propionica</name>
    <dbReference type="NCBI Taxonomy" id="1750"/>
    <lineage>
        <taxon>Bacteria</taxon>
        <taxon>Bacillati</taxon>
        <taxon>Actinomycetota</taxon>
        <taxon>Actinomycetes</taxon>
        <taxon>Propionibacteriales</taxon>
        <taxon>Propionibacteriaceae</taxon>
        <taxon>Arachnia</taxon>
    </lineage>
</organism>
<feature type="compositionally biased region" description="Basic and acidic residues" evidence="1">
    <location>
        <begin position="81"/>
        <end position="93"/>
    </location>
</feature>
<accession>A0AB37HVP8</accession>
<dbReference type="GO" id="GO:0003677">
    <property type="term" value="F:DNA binding"/>
    <property type="evidence" value="ECO:0007669"/>
    <property type="project" value="InterPro"/>
</dbReference>
<evidence type="ECO:0000256" key="1">
    <source>
        <dbReference type="SAM" id="MobiDB-lite"/>
    </source>
</evidence>
<dbReference type="NCBIfam" id="TIGR01764">
    <property type="entry name" value="excise"/>
    <property type="match status" value="1"/>
</dbReference>
<name>A0AB37HVP8_9ACTN</name>
<dbReference type="EMBL" id="CP072385">
    <property type="protein sequence ID" value="QUC11610.1"/>
    <property type="molecule type" value="Genomic_DNA"/>
</dbReference>
<dbReference type="Pfam" id="PF12728">
    <property type="entry name" value="HTH_17"/>
    <property type="match status" value="1"/>
</dbReference>
<evidence type="ECO:0000313" key="3">
    <source>
        <dbReference type="EMBL" id="QUC11610.1"/>
    </source>
</evidence>
<dbReference type="Proteomes" id="UP000677180">
    <property type="component" value="Chromosome"/>
</dbReference>